<proteinExistence type="predicted"/>
<evidence type="ECO:0000313" key="1">
    <source>
        <dbReference type="EMBL" id="JAD41350.1"/>
    </source>
</evidence>
<organism evidence="1">
    <name type="scientific">Arundo donax</name>
    <name type="common">Giant reed</name>
    <name type="synonym">Donax arundinaceus</name>
    <dbReference type="NCBI Taxonomy" id="35708"/>
    <lineage>
        <taxon>Eukaryota</taxon>
        <taxon>Viridiplantae</taxon>
        <taxon>Streptophyta</taxon>
        <taxon>Embryophyta</taxon>
        <taxon>Tracheophyta</taxon>
        <taxon>Spermatophyta</taxon>
        <taxon>Magnoliopsida</taxon>
        <taxon>Liliopsida</taxon>
        <taxon>Poales</taxon>
        <taxon>Poaceae</taxon>
        <taxon>PACMAD clade</taxon>
        <taxon>Arundinoideae</taxon>
        <taxon>Arundineae</taxon>
        <taxon>Arundo</taxon>
    </lineage>
</organism>
<name>A0A0A8ZX61_ARUDO</name>
<sequence length="140" mass="14934">MQAAPAMLGRGELGGLDDASCSSRMEHDRGIYVPACMSFREGRCTCMVSAYTRVILGLKLHRCKLRQRVQMTTVPAIHPCTARDMEHITSVGVDVDCTRVSSGGDGIVTTQIVSSPTTLLTANPPILSTTSASGRPMHAT</sequence>
<protein>
    <submittedName>
        <fullName evidence="1">Uncharacterized protein</fullName>
    </submittedName>
</protein>
<dbReference type="EMBL" id="GBRH01256545">
    <property type="protein sequence ID" value="JAD41350.1"/>
    <property type="molecule type" value="Transcribed_RNA"/>
</dbReference>
<accession>A0A0A8ZX61</accession>
<reference evidence="1" key="2">
    <citation type="journal article" date="2015" name="Data Brief">
        <title>Shoot transcriptome of the giant reed, Arundo donax.</title>
        <authorList>
            <person name="Barrero R.A."/>
            <person name="Guerrero F.D."/>
            <person name="Moolhuijzen P."/>
            <person name="Goolsby J.A."/>
            <person name="Tidwell J."/>
            <person name="Bellgard S.E."/>
            <person name="Bellgard M.I."/>
        </authorList>
    </citation>
    <scope>NUCLEOTIDE SEQUENCE</scope>
    <source>
        <tissue evidence="1">Shoot tissue taken approximately 20 cm above the soil surface</tissue>
    </source>
</reference>
<reference evidence="1" key="1">
    <citation type="submission" date="2014-09" db="EMBL/GenBank/DDBJ databases">
        <authorList>
            <person name="Magalhaes I.L.F."/>
            <person name="Oliveira U."/>
            <person name="Santos F.R."/>
            <person name="Vidigal T.H.D.A."/>
            <person name="Brescovit A.D."/>
            <person name="Santos A.J."/>
        </authorList>
    </citation>
    <scope>NUCLEOTIDE SEQUENCE</scope>
    <source>
        <tissue evidence="1">Shoot tissue taken approximately 20 cm above the soil surface</tissue>
    </source>
</reference>
<dbReference type="AlphaFoldDB" id="A0A0A8ZX61"/>